<dbReference type="CDD" id="cd18103">
    <property type="entry name" value="SpoU-like_RlmB"/>
    <property type="match status" value="1"/>
</dbReference>
<sequence length="276" mass="30044">MAQRNRPPVNRDRRGRDQQSFVQKRRSLGGEQVEGRQAVRELLIAKRRTVEYIWIEETVERKGIVTEIVELALNRRIPLLTVSRRKFESEVRSEGSQGILAKAAALRDVDLEDLVNGVESPFLVVVDGITDPHNLGAVLRSAELAGVTGIVLPQHRTTHITPTVAKAAAGAVEYLNFSLVSGVPSALRSLEELGVFRAGLDVRGKSSVFSISPMVVDRLALVLGSEDKGLSRLTSERCDELVRIPQAGRLDSLNVSAAAAISLFEVARLRSAATPG</sequence>
<accession>A0A0D8HLL6</accession>
<dbReference type="SUPFAM" id="SSF75217">
    <property type="entry name" value="alpha/beta knot"/>
    <property type="match status" value="1"/>
</dbReference>
<dbReference type="GO" id="GO:0003723">
    <property type="term" value="F:RNA binding"/>
    <property type="evidence" value="ECO:0007669"/>
    <property type="project" value="InterPro"/>
</dbReference>
<dbReference type="EC" id="2.1.1.185" evidence="6"/>
<feature type="region of interest" description="Disordered" evidence="4">
    <location>
        <begin position="1"/>
        <end position="27"/>
    </location>
</feature>
<evidence type="ECO:0000313" key="6">
    <source>
        <dbReference type="EMBL" id="KJF17981.1"/>
    </source>
</evidence>
<dbReference type="GO" id="GO:0008173">
    <property type="term" value="F:RNA methyltransferase activity"/>
    <property type="evidence" value="ECO:0007669"/>
    <property type="project" value="InterPro"/>
</dbReference>
<keyword evidence="2 6" id="KW-0489">Methyltransferase</keyword>
<dbReference type="InterPro" id="IPR029028">
    <property type="entry name" value="Alpha/beta_knot_MTases"/>
</dbReference>
<dbReference type="AlphaFoldDB" id="A0A0D8HLL6"/>
<dbReference type="InterPro" id="IPR013123">
    <property type="entry name" value="SpoU_subst-bd"/>
</dbReference>
<dbReference type="PATRIC" id="fig|1280514.3.peg.1420"/>
<evidence type="ECO:0000256" key="2">
    <source>
        <dbReference type="ARBA" id="ARBA00022603"/>
    </source>
</evidence>
<comment type="caution">
    <text evidence="6">The sequence shown here is derived from an EMBL/GenBank/DDBJ whole genome shotgun (WGS) entry which is preliminary data.</text>
</comment>
<protein>
    <submittedName>
        <fullName evidence="6">23S rRNA (Guanosine-2'-O-)-methyltransferase RlmB</fullName>
        <ecNumber evidence="6">2.1.1.185</ecNumber>
    </submittedName>
</protein>
<proteinExistence type="inferred from homology"/>
<dbReference type="STRING" id="1280514.AXFE_10770"/>
<dbReference type="Gene3D" id="3.40.1280.10">
    <property type="match status" value="1"/>
</dbReference>
<dbReference type="InterPro" id="IPR004441">
    <property type="entry name" value="rRNA_MeTrfase_TrmH"/>
</dbReference>
<evidence type="ECO:0000256" key="3">
    <source>
        <dbReference type="ARBA" id="ARBA00022679"/>
    </source>
</evidence>
<dbReference type="SMART" id="SM00967">
    <property type="entry name" value="SpoU_sub_bind"/>
    <property type="match status" value="1"/>
</dbReference>
<comment type="similarity">
    <text evidence="1">Belongs to the class IV-like SAM-binding methyltransferase superfamily. RNA methyltransferase TrmH family.</text>
</comment>
<dbReference type="RefSeq" id="WP_052604854.1">
    <property type="nucleotide sequence ID" value="NZ_JXYS01000026.1"/>
</dbReference>
<evidence type="ECO:0000313" key="7">
    <source>
        <dbReference type="Proteomes" id="UP000032360"/>
    </source>
</evidence>
<organism evidence="6 7">
    <name type="scientific">Acidithrix ferrooxidans</name>
    <dbReference type="NCBI Taxonomy" id="1280514"/>
    <lineage>
        <taxon>Bacteria</taxon>
        <taxon>Bacillati</taxon>
        <taxon>Actinomycetota</taxon>
        <taxon>Acidimicrobiia</taxon>
        <taxon>Acidimicrobiales</taxon>
        <taxon>Acidimicrobiaceae</taxon>
        <taxon>Acidithrix</taxon>
    </lineage>
</organism>
<dbReference type="SUPFAM" id="SSF55315">
    <property type="entry name" value="L30e-like"/>
    <property type="match status" value="1"/>
</dbReference>
<feature type="domain" description="RNA 2-O ribose methyltransferase substrate binding" evidence="5">
    <location>
        <begin position="32"/>
        <end position="109"/>
    </location>
</feature>
<dbReference type="PANTHER" id="PTHR46429">
    <property type="entry name" value="23S RRNA (GUANOSINE-2'-O-)-METHYLTRANSFERASE RLMB"/>
    <property type="match status" value="1"/>
</dbReference>
<dbReference type="NCBIfam" id="TIGR00186">
    <property type="entry name" value="rRNA_methyl_3"/>
    <property type="match status" value="1"/>
</dbReference>
<dbReference type="Pfam" id="PF08032">
    <property type="entry name" value="SpoU_sub_bind"/>
    <property type="match status" value="1"/>
</dbReference>
<dbReference type="PANTHER" id="PTHR46429:SF1">
    <property type="entry name" value="23S RRNA (GUANOSINE-2'-O-)-METHYLTRANSFERASE RLMB"/>
    <property type="match status" value="1"/>
</dbReference>
<dbReference type="GO" id="GO:0005829">
    <property type="term" value="C:cytosol"/>
    <property type="evidence" value="ECO:0007669"/>
    <property type="project" value="TreeGrafter"/>
</dbReference>
<name>A0A0D8HLL6_9ACTN</name>
<dbReference type="Pfam" id="PF00588">
    <property type="entry name" value="SpoU_methylase"/>
    <property type="match status" value="1"/>
</dbReference>
<keyword evidence="3 6" id="KW-0808">Transferase</keyword>
<dbReference type="GO" id="GO:0032259">
    <property type="term" value="P:methylation"/>
    <property type="evidence" value="ECO:0007669"/>
    <property type="project" value="UniProtKB-KW"/>
</dbReference>
<dbReference type="InterPro" id="IPR029064">
    <property type="entry name" value="Ribosomal_eL30-like_sf"/>
</dbReference>
<evidence type="ECO:0000256" key="1">
    <source>
        <dbReference type="ARBA" id="ARBA00007228"/>
    </source>
</evidence>
<dbReference type="EMBL" id="JXYS01000026">
    <property type="protein sequence ID" value="KJF17981.1"/>
    <property type="molecule type" value="Genomic_DNA"/>
</dbReference>
<dbReference type="GO" id="GO:0006396">
    <property type="term" value="P:RNA processing"/>
    <property type="evidence" value="ECO:0007669"/>
    <property type="project" value="InterPro"/>
</dbReference>
<dbReference type="InterPro" id="IPR029026">
    <property type="entry name" value="tRNA_m1G_MTases_N"/>
</dbReference>
<keyword evidence="7" id="KW-1185">Reference proteome</keyword>
<evidence type="ECO:0000256" key="4">
    <source>
        <dbReference type="SAM" id="MobiDB-lite"/>
    </source>
</evidence>
<dbReference type="Proteomes" id="UP000032360">
    <property type="component" value="Unassembled WGS sequence"/>
</dbReference>
<evidence type="ECO:0000259" key="5">
    <source>
        <dbReference type="SMART" id="SM00967"/>
    </source>
</evidence>
<dbReference type="OrthoDB" id="9785673at2"/>
<gene>
    <name evidence="6" type="primary">rlmB</name>
    <name evidence="6" type="ORF">AXFE_10770</name>
</gene>
<dbReference type="Gene3D" id="3.30.1330.30">
    <property type="match status" value="1"/>
</dbReference>
<reference evidence="6 7" key="1">
    <citation type="submission" date="2015-01" db="EMBL/GenBank/DDBJ databases">
        <title>Draft genome of the acidophilic iron oxidizer Acidithrix ferrooxidans strain Py-F3.</title>
        <authorList>
            <person name="Poehlein A."/>
            <person name="Eisen S."/>
            <person name="Schloemann M."/>
            <person name="Johnson B.D."/>
            <person name="Daniel R."/>
            <person name="Muehling M."/>
        </authorList>
    </citation>
    <scope>NUCLEOTIDE SEQUENCE [LARGE SCALE GENOMIC DNA]</scope>
    <source>
        <strain evidence="6 7">Py-F3</strain>
    </source>
</reference>
<dbReference type="InterPro" id="IPR001537">
    <property type="entry name" value="SpoU_MeTrfase"/>
</dbReference>